<dbReference type="EMBL" id="JAHMUF010000001">
    <property type="protein sequence ID" value="KAG7196052.1"/>
    <property type="molecule type" value="Genomic_DNA"/>
</dbReference>
<dbReference type="RefSeq" id="XP_043051597.1">
    <property type="nucleotide sequence ID" value="XM_043190920.1"/>
</dbReference>
<feature type="compositionally biased region" description="Low complexity" evidence="1">
    <location>
        <begin position="291"/>
        <end position="310"/>
    </location>
</feature>
<proteinExistence type="predicted"/>
<sequence>MKFEAFVVAFCLAIQVQAAPLEARGFSICLPGSLGKIVSGFSNTFSSLFSKWFSKRSDELAYFQVQELLDELENTGLYEGFVTHYVANHPDFAKEFEGCLKSSMRSGDISLNDIYYSMEKQGLFEHFYEKHMKHTKPKLINLFNSEGLKYDVYESKKTESHPHDSYYENKKTEAMNTLSKLMEYGIDAPSEMFDYIVQLLSEAHLTSHVTRSLVERDNGQETVDWLIKYMQTHSADDVLKTIKEANISEKLVDLAMTHSEYWSWALGSSKKVKRGIIGSIWNLVTGGSSGGSSSSVSGSAVSSSTKASSSPGYGTASATSSISLMTGQILTNQILTSGVAYSAAAAAATGAATTSKSATATTTKSTASSTSTSDPTSGTNLVGSIMTIVWDIIKGVVNGTADLSTPSTIGKIILGALRFVINLLSGGGSKSSGSSTMSASTTAYATATSTSSATSATSSSTGNLTLSSLFSSLYKRDYTFGEGYGILGDVIEDLYIREVENGVDLTKKSLEGFPKNRQDLEVFKREMADYFYENLLSEFAKRIGF</sequence>
<reference evidence="3" key="1">
    <citation type="submission" date="2021-03" db="EMBL/GenBank/DDBJ databases">
        <authorList>
            <person name="Palmer J.M."/>
        </authorList>
    </citation>
    <scope>NUCLEOTIDE SEQUENCE</scope>
    <source>
        <strain evidence="3">ARV_011</strain>
    </source>
</reference>
<evidence type="ECO:0000313" key="3">
    <source>
        <dbReference type="EMBL" id="KAG7196052.1"/>
    </source>
</evidence>
<comment type="caution">
    <text evidence="3">The sequence shown here is derived from an EMBL/GenBank/DDBJ whole genome shotgun (WGS) entry which is preliminary data.</text>
</comment>
<dbReference type="Proteomes" id="UP000790833">
    <property type="component" value="Unassembled WGS sequence"/>
</dbReference>
<feature type="signal peptide" evidence="2">
    <location>
        <begin position="1"/>
        <end position="18"/>
    </location>
</feature>
<organism evidence="3 4">
    <name type="scientific">Scheffersomyces spartinae</name>
    <dbReference type="NCBI Taxonomy" id="45513"/>
    <lineage>
        <taxon>Eukaryota</taxon>
        <taxon>Fungi</taxon>
        <taxon>Dikarya</taxon>
        <taxon>Ascomycota</taxon>
        <taxon>Saccharomycotina</taxon>
        <taxon>Pichiomycetes</taxon>
        <taxon>Debaryomycetaceae</taxon>
        <taxon>Scheffersomyces</taxon>
    </lineage>
</organism>
<keyword evidence="2" id="KW-0732">Signal</keyword>
<dbReference type="GeneID" id="66113435"/>
<name>A0A9P8AKL5_9ASCO</name>
<evidence type="ECO:0000256" key="2">
    <source>
        <dbReference type="SAM" id="SignalP"/>
    </source>
</evidence>
<keyword evidence="4" id="KW-1185">Reference proteome</keyword>
<dbReference type="AlphaFoldDB" id="A0A9P8AKL5"/>
<feature type="chain" id="PRO_5040386406" evidence="2">
    <location>
        <begin position="19"/>
        <end position="545"/>
    </location>
</feature>
<accession>A0A9P8AKL5</accession>
<evidence type="ECO:0000313" key="4">
    <source>
        <dbReference type="Proteomes" id="UP000790833"/>
    </source>
</evidence>
<evidence type="ECO:0000256" key="1">
    <source>
        <dbReference type="SAM" id="MobiDB-lite"/>
    </source>
</evidence>
<feature type="region of interest" description="Disordered" evidence="1">
    <location>
        <begin position="358"/>
        <end position="377"/>
    </location>
</feature>
<feature type="region of interest" description="Disordered" evidence="1">
    <location>
        <begin position="287"/>
        <end position="313"/>
    </location>
</feature>
<protein>
    <submittedName>
        <fullName evidence="3">Uncharacterized protein</fullName>
    </submittedName>
</protein>
<gene>
    <name evidence="3" type="ORF">KQ657_000061</name>
</gene>